<comment type="similarity">
    <text evidence="5">Belongs to the lyase 1 family. Argininosuccinate lyase subfamily.</text>
</comment>
<dbReference type="SUPFAM" id="SSF48557">
    <property type="entry name" value="L-aspartase-like"/>
    <property type="match status" value="1"/>
</dbReference>
<dbReference type="PRINTS" id="PR00145">
    <property type="entry name" value="ARGSUCLYASE"/>
</dbReference>
<dbReference type="InterPro" id="IPR020557">
    <property type="entry name" value="Fumarate_lyase_CS"/>
</dbReference>
<comment type="catalytic activity">
    <reaction evidence="1 5">
        <text>2-(N(omega)-L-arginino)succinate = fumarate + L-arginine</text>
        <dbReference type="Rhea" id="RHEA:24020"/>
        <dbReference type="ChEBI" id="CHEBI:29806"/>
        <dbReference type="ChEBI" id="CHEBI:32682"/>
        <dbReference type="ChEBI" id="CHEBI:57472"/>
        <dbReference type="EC" id="4.3.2.1"/>
    </reaction>
</comment>
<keyword evidence="9" id="KW-1185">Reference proteome</keyword>
<dbReference type="EMBL" id="AP025943">
    <property type="protein sequence ID" value="BDL43377.1"/>
    <property type="molecule type" value="Genomic_DNA"/>
</dbReference>
<keyword evidence="4 5" id="KW-0055">Arginine biosynthesis</keyword>
<dbReference type="Pfam" id="PF00206">
    <property type="entry name" value="Lyase_1"/>
    <property type="match status" value="1"/>
</dbReference>
<dbReference type="InterPro" id="IPR009049">
    <property type="entry name" value="Argininosuccinate_lyase"/>
</dbReference>
<name>A0ABN6QI37_9BACT</name>
<accession>A0ABN6QI37</accession>
<keyword evidence="5 8" id="KW-0456">Lyase</keyword>
<dbReference type="PRINTS" id="PR00149">
    <property type="entry name" value="FUMRATELYASE"/>
</dbReference>
<evidence type="ECO:0000256" key="1">
    <source>
        <dbReference type="ARBA" id="ARBA00000985"/>
    </source>
</evidence>
<dbReference type="InterPro" id="IPR000362">
    <property type="entry name" value="Fumarate_lyase_fam"/>
</dbReference>
<reference evidence="8" key="1">
    <citation type="submission" date="2022-06" db="EMBL/GenBank/DDBJ databases">
        <title>Akkermansia biwalacus sp. nov., an anaerobic mucin-degrading bacterium isolated from human intestine.</title>
        <authorList>
            <person name="Kobayashi Y."/>
            <person name="Inoue S."/>
            <person name="Kawahara T."/>
            <person name="Kohda N."/>
        </authorList>
    </citation>
    <scope>NUCLEOTIDE SEQUENCE</scope>
    <source>
        <strain evidence="8">WON2089</strain>
    </source>
</reference>
<dbReference type="InterPro" id="IPR022761">
    <property type="entry name" value="Fumarate_lyase_N"/>
</dbReference>
<dbReference type="PANTHER" id="PTHR43814">
    <property type="entry name" value="ARGININOSUCCINATE LYASE"/>
    <property type="match status" value="1"/>
</dbReference>
<dbReference type="PROSITE" id="PS00163">
    <property type="entry name" value="FUMARATE_LYASES"/>
    <property type="match status" value="1"/>
</dbReference>
<feature type="domain" description="Fumarate lyase N-terminal" evidence="6">
    <location>
        <begin position="11"/>
        <end position="305"/>
    </location>
</feature>
<evidence type="ECO:0000313" key="9">
    <source>
        <dbReference type="Proteomes" id="UP001062263"/>
    </source>
</evidence>
<dbReference type="InterPro" id="IPR024083">
    <property type="entry name" value="Fumarase/histidase_N"/>
</dbReference>
<dbReference type="Pfam" id="PF14698">
    <property type="entry name" value="ASL_C2"/>
    <property type="match status" value="1"/>
</dbReference>
<gene>
    <name evidence="5 8" type="primary">argH</name>
    <name evidence="8" type="ORF">Abiwalacus_09510</name>
</gene>
<keyword evidence="5" id="KW-0963">Cytoplasm</keyword>
<dbReference type="HAMAP" id="MF_00006">
    <property type="entry name" value="Arg_succ_lyase"/>
    <property type="match status" value="1"/>
</dbReference>
<evidence type="ECO:0000256" key="3">
    <source>
        <dbReference type="ARBA" id="ARBA00012338"/>
    </source>
</evidence>
<dbReference type="InterPro" id="IPR029419">
    <property type="entry name" value="Arg_succ_lyase_C"/>
</dbReference>
<dbReference type="NCBIfam" id="TIGR00838">
    <property type="entry name" value="argH"/>
    <property type="match status" value="1"/>
</dbReference>
<dbReference type="Gene3D" id="1.10.40.30">
    <property type="entry name" value="Fumarase/aspartase (C-terminal domain)"/>
    <property type="match status" value="1"/>
</dbReference>
<evidence type="ECO:0000313" key="8">
    <source>
        <dbReference type="EMBL" id="BDL43377.1"/>
    </source>
</evidence>
<dbReference type="InterPro" id="IPR008948">
    <property type="entry name" value="L-Aspartase-like"/>
</dbReference>
<dbReference type="Proteomes" id="UP001062263">
    <property type="component" value="Chromosome"/>
</dbReference>
<dbReference type="PANTHER" id="PTHR43814:SF1">
    <property type="entry name" value="ARGININOSUCCINATE LYASE"/>
    <property type="match status" value="1"/>
</dbReference>
<comment type="pathway">
    <text evidence="2 5">Amino-acid biosynthesis; L-arginine biosynthesis; L-arginine from L-ornithine and carbamoyl phosphate: step 3/3.</text>
</comment>
<dbReference type="EC" id="4.3.2.1" evidence="3 5"/>
<protein>
    <recommendedName>
        <fullName evidence="3 5">Argininosuccinate lyase</fullName>
        <shortName evidence="5">ASAL</shortName>
        <ecNumber evidence="3 5">4.3.2.1</ecNumber>
    </recommendedName>
    <alternativeName>
        <fullName evidence="5">Arginosuccinase</fullName>
    </alternativeName>
</protein>
<evidence type="ECO:0000256" key="2">
    <source>
        <dbReference type="ARBA" id="ARBA00004941"/>
    </source>
</evidence>
<dbReference type="GO" id="GO:0016829">
    <property type="term" value="F:lyase activity"/>
    <property type="evidence" value="ECO:0007669"/>
    <property type="project" value="UniProtKB-KW"/>
</dbReference>
<dbReference type="Gene3D" id="1.20.200.10">
    <property type="entry name" value="Fumarase/aspartase (Central domain)"/>
    <property type="match status" value="1"/>
</dbReference>
<dbReference type="Gene3D" id="1.10.275.10">
    <property type="entry name" value="Fumarase/aspartase (N-terminal domain)"/>
    <property type="match status" value="1"/>
</dbReference>
<comment type="subcellular location">
    <subcellularLocation>
        <location evidence="5">Cytoplasm</location>
    </subcellularLocation>
</comment>
<organism evidence="8 9">
    <name type="scientific">Akkermansia biwaensis</name>
    <dbReference type="NCBI Taxonomy" id="2946555"/>
    <lineage>
        <taxon>Bacteria</taxon>
        <taxon>Pseudomonadati</taxon>
        <taxon>Verrucomicrobiota</taxon>
        <taxon>Verrucomicrobiia</taxon>
        <taxon>Verrucomicrobiales</taxon>
        <taxon>Akkermansiaceae</taxon>
        <taxon>Akkermansia</taxon>
    </lineage>
</organism>
<feature type="domain" description="Argininosuccinate lyase C-terminal" evidence="7">
    <location>
        <begin position="369"/>
        <end position="433"/>
    </location>
</feature>
<sequence length="462" mass="51607">MGHNRGVMWKGRFSKPTADLVQRYGESVSYDWRLFRQDIAGSIAHARAQLKAGLLNREEFDAIESGLKDILKDIEEGNFTWSRELEDVHMNIESELTRRIGAPGAKLHTARSRNDQVATDTRLYCRTEIDEILEKVRRLQRALVMKAREYADAMMPGYTHLQRAQPVTMGHHLLAYVEMLNRDADRLKDCRRRLNVSPLGSGAIAGSTICLDRHEIAVELGFDAVTENSMDAIADRDYIMETLFDLAVIGAHLSRLSEDVILWCTAEFGFATLSDAHTTGSSLMPQKKNPDVAELTRGKTGRLYGNLTAVMVAVKGLPLTYNRDLQEDKEPLFDSIDTIKLALDVNAEMIAAMTVNTERALEAASDPMLLATDLADYLVRRGVPFRQAHELVGKAVAMSISTGTPLHQLSDDQFASISDAYGTDARSVFELTKAFSQRTNPGAPNSENTRRRIAYWENVLSK</sequence>
<keyword evidence="5" id="KW-0028">Amino-acid biosynthesis</keyword>
<evidence type="ECO:0000259" key="6">
    <source>
        <dbReference type="Pfam" id="PF00206"/>
    </source>
</evidence>
<evidence type="ECO:0000259" key="7">
    <source>
        <dbReference type="Pfam" id="PF14698"/>
    </source>
</evidence>
<evidence type="ECO:0000256" key="5">
    <source>
        <dbReference type="HAMAP-Rule" id="MF_00006"/>
    </source>
</evidence>
<proteinExistence type="inferred from homology"/>
<evidence type="ECO:0000256" key="4">
    <source>
        <dbReference type="ARBA" id="ARBA00022571"/>
    </source>
</evidence>
<dbReference type="CDD" id="cd01359">
    <property type="entry name" value="Argininosuccinate_lyase"/>
    <property type="match status" value="1"/>
</dbReference>